<name>A0A8S5QL94_9CAUD</name>
<sequence>MSDQAPAGATVQPAGALFIAPTRGGQQNNGIDY</sequence>
<proteinExistence type="predicted"/>
<evidence type="ECO:0000313" key="1">
    <source>
        <dbReference type="EMBL" id="DAE19555.1"/>
    </source>
</evidence>
<accession>A0A8S5QL94</accession>
<reference evidence="1" key="1">
    <citation type="journal article" date="2021" name="Proc. Natl. Acad. Sci. U.S.A.">
        <title>A Catalog of Tens of Thousands of Viruses from Human Metagenomes Reveals Hidden Associations with Chronic Diseases.</title>
        <authorList>
            <person name="Tisza M.J."/>
            <person name="Buck C.B."/>
        </authorList>
    </citation>
    <scope>NUCLEOTIDE SEQUENCE</scope>
    <source>
        <strain evidence="1">Ct0hG5</strain>
    </source>
</reference>
<dbReference type="EMBL" id="BK015677">
    <property type="protein sequence ID" value="DAE19555.1"/>
    <property type="molecule type" value="Genomic_DNA"/>
</dbReference>
<protein>
    <submittedName>
        <fullName evidence="1">Uncharacterized protein</fullName>
    </submittedName>
</protein>
<organism evidence="1">
    <name type="scientific">Siphoviridae sp. ct0hG5</name>
    <dbReference type="NCBI Taxonomy" id="2826269"/>
    <lineage>
        <taxon>Viruses</taxon>
        <taxon>Duplodnaviria</taxon>
        <taxon>Heunggongvirae</taxon>
        <taxon>Uroviricota</taxon>
        <taxon>Caudoviricetes</taxon>
    </lineage>
</organism>